<feature type="chain" id="PRO_5001515960" evidence="1">
    <location>
        <begin position="22"/>
        <end position="340"/>
    </location>
</feature>
<comment type="caution">
    <text evidence="2">The sequence shown here is derived from an EMBL/GenBank/DDBJ whole genome shotgun (WGS) entry which is preliminary data.</text>
</comment>
<dbReference type="OrthoDB" id="1156983at2"/>
<reference evidence="2 3" key="1">
    <citation type="submission" date="2014-04" db="EMBL/GenBank/DDBJ databases">
        <title>Aquimarina sp. 22II-S11-z7 Genome Sequencing.</title>
        <authorList>
            <person name="Lai Q."/>
        </authorList>
    </citation>
    <scope>NUCLEOTIDE SEQUENCE [LARGE SCALE GENOMIC DNA]</scope>
    <source>
        <strain evidence="2 3">22II-S11-z7</strain>
    </source>
</reference>
<dbReference type="EMBL" id="AQRA01000004">
    <property type="protein sequence ID" value="EZH74239.1"/>
    <property type="molecule type" value="Genomic_DNA"/>
</dbReference>
<gene>
    <name evidence="2" type="ORF">ATO12_15345</name>
</gene>
<evidence type="ECO:0000313" key="2">
    <source>
        <dbReference type="EMBL" id="EZH74239.1"/>
    </source>
</evidence>
<evidence type="ECO:0000313" key="3">
    <source>
        <dbReference type="Proteomes" id="UP000023541"/>
    </source>
</evidence>
<proteinExistence type="predicted"/>
<keyword evidence="3" id="KW-1185">Reference proteome</keyword>
<dbReference type="eggNOG" id="ENOG5033NY9">
    <property type="taxonomic scope" value="Bacteria"/>
</dbReference>
<dbReference type="Proteomes" id="UP000023541">
    <property type="component" value="Unassembled WGS sequence"/>
</dbReference>
<feature type="signal peptide" evidence="1">
    <location>
        <begin position="1"/>
        <end position="21"/>
    </location>
</feature>
<protein>
    <submittedName>
        <fullName evidence="2">Uncharacterized protein</fullName>
    </submittedName>
</protein>
<name>A0A023BWB5_9FLAO</name>
<accession>A0A023BWB5</accession>
<dbReference type="AlphaFoldDB" id="A0A023BWB5"/>
<dbReference type="RefSeq" id="WP_034241835.1">
    <property type="nucleotide sequence ID" value="NZ_AQRA01000004.1"/>
</dbReference>
<organism evidence="2 3">
    <name type="scientific">Aquimarina atlantica</name>
    <dbReference type="NCBI Taxonomy" id="1317122"/>
    <lineage>
        <taxon>Bacteria</taxon>
        <taxon>Pseudomonadati</taxon>
        <taxon>Bacteroidota</taxon>
        <taxon>Flavobacteriia</taxon>
        <taxon>Flavobacteriales</taxon>
        <taxon>Flavobacteriaceae</taxon>
        <taxon>Aquimarina</taxon>
    </lineage>
</organism>
<keyword evidence="1" id="KW-0732">Signal</keyword>
<evidence type="ECO:0000256" key="1">
    <source>
        <dbReference type="SAM" id="SignalP"/>
    </source>
</evidence>
<sequence length="340" mass="39124">MKNIILLAALGLLFFCHNLKAQGEIKHQTEELESIQVGNYTAYLTQQSSSGDYQGGLDVLLYKITNFKDYRIQPGAHKEVYMLFGENAKRPDDHKESMFIPDNEAFPITYVHNVYEGSPAMQDEIGFAPRKIHQSTYDSRLVFLDGKIYILKEWVDKDNYKLKAVLEYQAKKMGGLKKMKEVMKSPKKMKAMQPHKTLQEYLDNAYNKQQEVYAEWLKTPKNAALVENTESTRKFIIAAINKQRDDWMNSEEYKRIKERNQMARQSDLENRVHIVNKTGKEIYIYKEGSRNGSRLSTHFGGAKFDCKKNLYYSFSGNSSASNGTLIVRANQSCGTTVNVN</sequence>